<feature type="compositionally biased region" description="Basic residues" evidence="1">
    <location>
        <begin position="534"/>
        <end position="543"/>
    </location>
</feature>
<dbReference type="Gene3D" id="3.10.20.90">
    <property type="entry name" value="Phosphatidylinositol 3-kinase Catalytic Subunit, Chain A, domain 1"/>
    <property type="match status" value="1"/>
</dbReference>
<dbReference type="Proteomes" id="UP001465976">
    <property type="component" value="Unassembled WGS sequence"/>
</dbReference>
<evidence type="ECO:0000313" key="4">
    <source>
        <dbReference type="Proteomes" id="UP001465976"/>
    </source>
</evidence>
<keyword evidence="4" id="KW-1185">Reference proteome</keyword>
<feature type="compositionally biased region" description="Basic and acidic residues" evidence="1">
    <location>
        <begin position="186"/>
        <end position="196"/>
    </location>
</feature>
<dbReference type="Pfam" id="PF00564">
    <property type="entry name" value="PB1"/>
    <property type="match status" value="1"/>
</dbReference>
<sequence length="753" mass="81399">MNPNATQFKLTHADQTRRAFFQARPTWLALSDKIHTLFDIPLNKVAVSYFDAEEDEVTLSTPEELQDFYQDLDMGGIWKPGDVIKVTVLDLGSARSRSSKSLPTTPRSNLRNTFGGNLSDGLPFNIDEDWQHFPPFGSAYMPGNPQAPGPDGSPHAFIEVLGSDVSAAKDSPPSSVTSSARTPTPRLDKGKGRALDVEEEEEIEVGGLAEEDDDVSSIASVIASENQGKKPDIHVLGRQASSGIFELSKSRGSQASRTSRESRSRHSSRHSSVVAAPIALASTPKSSLREVSARSASNVSIPPSSIPVARTVESLAPSEDPPLPPLDNASLEEAALDEQGRAKPSLSTDIAHLLATLTAVIASHPELSERIRSILQNAAAGSYWTRPGQRDSIQSFHEAAESVAGGLTTLDDEAGKKVAEALGDLFRTVGQVVGTPPAANGRSIPSAAPNTSPSDSRAPHRTSVDNWSRPGYTSYNSGYGWNAPPPPGPPPPPGGYAPQPPPAPRDGLYGYHRGPEGPPLHHIPVRDLATGNRSFRRPKKHSRDLRAQVEAAKLLYKAEKERYRADREERRQDKEERERRLIEMYASRGDMSHEQTQTPLANNSMTKPAPIPTIPSPPQAPAPVVPPLPAEPPQMTSIGHGRYPSFEITRVPSAPHRSNSLRRSSDTASRRVSAQETDPKERSLKRIINKLADMGFTTRAHPDLPSRISVMLPSDITTMTADKEDGIATDLVHEMLKPPMNKIPPMPSGSGVP</sequence>
<feature type="domain" description="PB1" evidence="2">
    <location>
        <begin position="6"/>
        <end position="71"/>
    </location>
</feature>
<name>A0ABR3F505_9AGAR</name>
<feature type="compositionally biased region" description="Pro residues" evidence="1">
    <location>
        <begin position="483"/>
        <end position="504"/>
    </location>
</feature>
<protein>
    <recommendedName>
        <fullName evidence="2">PB1 domain-containing protein</fullName>
    </recommendedName>
</protein>
<feature type="region of interest" description="Disordered" evidence="1">
    <location>
        <begin position="137"/>
        <end position="212"/>
    </location>
</feature>
<feature type="region of interest" description="Disordered" evidence="1">
    <location>
        <begin position="584"/>
        <end position="682"/>
    </location>
</feature>
<feature type="compositionally biased region" description="Polar residues" evidence="1">
    <location>
        <begin position="172"/>
        <end position="182"/>
    </location>
</feature>
<reference evidence="3 4" key="1">
    <citation type="submission" date="2024-02" db="EMBL/GenBank/DDBJ databases">
        <title>A draft genome for the cacao thread blight pathogen Marasmius crinis-equi.</title>
        <authorList>
            <person name="Cohen S.P."/>
            <person name="Baruah I.K."/>
            <person name="Amoako-Attah I."/>
            <person name="Bukari Y."/>
            <person name="Meinhardt L.W."/>
            <person name="Bailey B.A."/>
        </authorList>
    </citation>
    <scope>NUCLEOTIDE SEQUENCE [LARGE SCALE GENOMIC DNA]</scope>
    <source>
        <strain evidence="3 4">GH-76</strain>
    </source>
</reference>
<dbReference type="EMBL" id="JBAHYK010000957">
    <property type="protein sequence ID" value="KAL0570312.1"/>
    <property type="molecule type" value="Genomic_DNA"/>
</dbReference>
<evidence type="ECO:0000259" key="2">
    <source>
        <dbReference type="Pfam" id="PF00564"/>
    </source>
</evidence>
<dbReference type="PANTHER" id="PTHR45691">
    <property type="entry name" value="PROTEIN DIAPHANOUS"/>
    <property type="match status" value="1"/>
</dbReference>
<feature type="region of interest" description="Disordered" evidence="1">
    <location>
        <begin position="95"/>
        <end position="114"/>
    </location>
</feature>
<feature type="compositionally biased region" description="Pro residues" evidence="1">
    <location>
        <begin position="609"/>
        <end position="632"/>
    </location>
</feature>
<organism evidence="3 4">
    <name type="scientific">Marasmius crinis-equi</name>
    <dbReference type="NCBI Taxonomy" id="585013"/>
    <lineage>
        <taxon>Eukaryota</taxon>
        <taxon>Fungi</taxon>
        <taxon>Dikarya</taxon>
        <taxon>Basidiomycota</taxon>
        <taxon>Agaricomycotina</taxon>
        <taxon>Agaricomycetes</taxon>
        <taxon>Agaricomycetidae</taxon>
        <taxon>Agaricales</taxon>
        <taxon>Marasmiineae</taxon>
        <taxon>Marasmiaceae</taxon>
        <taxon>Marasmius</taxon>
    </lineage>
</organism>
<evidence type="ECO:0000256" key="1">
    <source>
        <dbReference type="SAM" id="MobiDB-lite"/>
    </source>
</evidence>
<feature type="region of interest" description="Disordered" evidence="1">
    <location>
        <begin position="244"/>
        <end position="277"/>
    </location>
</feature>
<feature type="region of interest" description="Disordered" evidence="1">
    <location>
        <begin position="433"/>
        <end position="547"/>
    </location>
</feature>
<proteinExistence type="predicted"/>
<feature type="compositionally biased region" description="Acidic residues" evidence="1">
    <location>
        <begin position="197"/>
        <end position="212"/>
    </location>
</feature>
<dbReference type="InterPro" id="IPR000270">
    <property type="entry name" value="PB1_dom"/>
</dbReference>
<evidence type="ECO:0000313" key="3">
    <source>
        <dbReference type="EMBL" id="KAL0570312.1"/>
    </source>
</evidence>
<dbReference type="PANTHER" id="PTHR45691:SF18">
    <property type="entry name" value="FH2 DOMAIN-CONTAINING 1"/>
    <property type="match status" value="1"/>
</dbReference>
<feature type="compositionally biased region" description="Polar residues" evidence="1">
    <location>
        <begin position="594"/>
        <end position="606"/>
    </location>
</feature>
<dbReference type="InterPro" id="IPR051412">
    <property type="entry name" value="Formin_Homology_Diaphanous_sf"/>
</dbReference>
<feature type="region of interest" description="Disordered" evidence="1">
    <location>
        <begin position="560"/>
        <end position="579"/>
    </location>
</feature>
<accession>A0ABR3F505</accession>
<comment type="caution">
    <text evidence="3">The sequence shown here is derived from an EMBL/GenBank/DDBJ whole genome shotgun (WGS) entry which is preliminary data.</text>
</comment>
<gene>
    <name evidence="3" type="ORF">V5O48_011650</name>
</gene>
<dbReference type="SUPFAM" id="SSF54277">
    <property type="entry name" value="CAD &amp; PB1 domains"/>
    <property type="match status" value="1"/>
</dbReference>